<evidence type="ECO:0008006" key="3">
    <source>
        <dbReference type="Google" id="ProtNLM"/>
    </source>
</evidence>
<dbReference type="AlphaFoldDB" id="A0A103YK08"/>
<dbReference type="PANTHER" id="PTHR47430">
    <property type="entry name" value="GB|AAC33480.1"/>
    <property type="match status" value="1"/>
</dbReference>
<dbReference type="Gramene" id="KVI10514">
    <property type="protein sequence ID" value="KVI10514"/>
    <property type="gene ID" value="Ccrd_011075"/>
</dbReference>
<reference evidence="1 2" key="1">
    <citation type="journal article" date="2016" name="Sci. Rep.">
        <title>The genome sequence of the outbreeding globe artichoke constructed de novo incorporating a phase-aware low-pass sequencing strategy of F1 progeny.</title>
        <authorList>
            <person name="Scaglione D."/>
            <person name="Reyes-Chin-Wo S."/>
            <person name="Acquadro A."/>
            <person name="Froenicke L."/>
            <person name="Portis E."/>
            <person name="Beitel C."/>
            <person name="Tirone M."/>
            <person name="Mauro R."/>
            <person name="Lo Monaco A."/>
            <person name="Mauromicale G."/>
            <person name="Faccioli P."/>
            <person name="Cattivelli L."/>
            <person name="Rieseberg L."/>
            <person name="Michelmore R."/>
            <person name="Lanteri S."/>
        </authorList>
    </citation>
    <scope>NUCLEOTIDE SEQUENCE [LARGE SCALE GENOMIC DNA]</scope>
    <source>
        <strain evidence="1">2C</strain>
    </source>
</reference>
<keyword evidence="2" id="KW-1185">Reference proteome</keyword>
<protein>
    <recommendedName>
        <fullName evidence="3">Myb-like domain-containing protein</fullName>
    </recommendedName>
</protein>
<organism evidence="1 2">
    <name type="scientific">Cynara cardunculus var. scolymus</name>
    <name type="common">Globe artichoke</name>
    <name type="synonym">Cynara scolymus</name>
    <dbReference type="NCBI Taxonomy" id="59895"/>
    <lineage>
        <taxon>Eukaryota</taxon>
        <taxon>Viridiplantae</taxon>
        <taxon>Streptophyta</taxon>
        <taxon>Embryophyta</taxon>
        <taxon>Tracheophyta</taxon>
        <taxon>Spermatophyta</taxon>
        <taxon>Magnoliopsida</taxon>
        <taxon>eudicotyledons</taxon>
        <taxon>Gunneridae</taxon>
        <taxon>Pentapetalae</taxon>
        <taxon>asterids</taxon>
        <taxon>campanulids</taxon>
        <taxon>Asterales</taxon>
        <taxon>Asteraceae</taxon>
        <taxon>Carduoideae</taxon>
        <taxon>Cardueae</taxon>
        <taxon>Carduinae</taxon>
        <taxon>Cynara</taxon>
    </lineage>
</organism>
<accession>A0A103YK08</accession>
<dbReference type="OMA" id="CDANDYR"/>
<gene>
    <name evidence="1" type="ORF">Ccrd_011075</name>
</gene>
<dbReference type="Proteomes" id="UP000243975">
    <property type="component" value="Unassembled WGS sequence"/>
</dbReference>
<name>A0A103YK08_CYNCS</name>
<dbReference type="STRING" id="59895.A0A103YK08"/>
<comment type="caution">
    <text evidence="1">The sequence shown here is derived from an EMBL/GenBank/DDBJ whole genome shotgun (WGS) entry which is preliminary data.</text>
</comment>
<evidence type="ECO:0000313" key="2">
    <source>
        <dbReference type="Proteomes" id="UP000243975"/>
    </source>
</evidence>
<sequence length="105" mass="12266">MPPVGYRWYNAVNILAHGRKWCDANDYRLIGKLYEVDAACVEDVHWDNLLEHRPGNVCRKRWDQMVCHIGHQGSKPFSEQVDTLAKRYCPDLAKTREAWDNKPVV</sequence>
<proteinExistence type="predicted"/>
<dbReference type="EMBL" id="LEKV01001018">
    <property type="protein sequence ID" value="KVI10514.1"/>
    <property type="molecule type" value="Genomic_DNA"/>
</dbReference>
<dbReference type="PANTHER" id="PTHR47430:SF4">
    <property type="entry name" value="GB|AAC33480.1"/>
    <property type="match status" value="1"/>
</dbReference>
<evidence type="ECO:0000313" key="1">
    <source>
        <dbReference type="EMBL" id="KVI10514.1"/>
    </source>
</evidence>